<sequence length="279" mass="30102">MHDLSQPLAATRHERSDNQVPNVQGTERVVSLLGGGLLILGGLRRGGLAGCVKMALGAMALSRGVRQRCELKAALQPSPFEQALAERWGWRNPTAIQRSVTVARPREEVFAYCADLQKLRELLPFVDRIELGADGDSHWHASGPLGRTLNWTLEQSERRENEFLLWSTVPGTFMAHKASLTFSDAPQGRGTLVQVVLACEAPAGLLGHAVTEGISRFTGKAVNLGLRRLKQQLETGEIATPEVSRSGRPLAPPHPPVTRPADEPSADIDAGLGTPGRAN</sequence>
<dbReference type="PANTHER" id="PTHR33824:SF7">
    <property type="entry name" value="POLYKETIDE CYCLASE_DEHYDRASE AND LIPID TRANSPORT SUPERFAMILY PROTEIN"/>
    <property type="match status" value="1"/>
</dbReference>
<evidence type="ECO:0000313" key="2">
    <source>
        <dbReference type="EMBL" id="ALZ83570.1"/>
    </source>
</evidence>
<evidence type="ECO:0000256" key="1">
    <source>
        <dbReference type="SAM" id="MobiDB-lite"/>
    </source>
</evidence>
<accession>A0A0U4WEI4</accession>
<gene>
    <name evidence="2" type="ORF">APT59_04890</name>
</gene>
<dbReference type="InterPro" id="IPR047137">
    <property type="entry name" value="ORF3"/>
</dbReference>
<dbReference type="SUPFAM" id="SSF55961">
    <property type="entry name" value="Bet v1-like"/>
    <property type="match status" value="1"/>
</dbReference>
<dbReference type="EMBL" id="CP013987">
    <property type="protein sequence ID" value="ALZ83570.1"/>
    <property type="molecule type" value="Genomic_DNA"/>
</dbReference>
<dbReference type="OrthoDB" id="9797595at2"/>
<dbReference type="RefSeq" id="WP_059313822.1">
    <property type="nucleotide sequence ID" value="NZ_CP013987.1"/>
</dbReference>
<dbReference type="PANTHER" id="PTHR33824">
    <property type="entry name" value="POLYKETIDE CYCLASE/DEHYDRASE AND LIPID TRANSPORT SUPERFAMILY PROTEIN"/>
    <property type="match status" value="1"/>
</dbReference>
<dbReference type="Pfam" id="PF10604">
    <property type="entry name" value="Polyketide_cyc2"/>
    <property type="match status" value="1"/>
</dbReference>
<feature type="region of interest" description="Disordered" evidence="1">
    <location>
        <begin position="235"/>
        <end position="279"/>
    </location>
</feature>
<dbReference type="Gene3D" id="3.30.530.20">
    <property type="match status" value="1"/>
</dbReference>
<reference evidence="2 3" key="1">
    <citation type="submission" date="2016-01" db="EMBL/GenBank/DDBJ databases">
        <title>Annotation of Pseudomonas oryzihabitans USDA-ARS-USMARC-56511.</title>
        <authorList>
            <person name="Harhay G.P."/>
            <person name="Harhay D.M."/>
            <person name="Smith T.P.L."/>
            <person name="Bono J.L."/>
            <person name="Heaton M.P."/>
            <person name="Clawson M.L."/>
            <person name="Chitko-Mckown C.G."/>
            <person name="Capik S.F."/>
            <person name="DeDonder K.D."/>
            <person name="Apley M.D."/>
            <person name="Lubbers B.V."/>
            <person name="White B.J."/>
            <person name="Larson R.L."/>
        </authorList>
    </citation>
    <scope>NUCLEOTIDE SEQUENCE [LARGE SCALE GENOMIC DNA]</scope>
    <source>
        <strain evidence="2 3">USDA-ARS-USMARC-56511</strain>
    </source>
</reference>
<protein>
    <submittedName>
        <fullName evidence="2">Cyclase/dehydrase</fullName>
    </submittedName>
</protein>
<dbReference type="InterPro" id="IPR019587">
    <property type="entry name" value="Polyketide_cyclase/dehydratase"/>
</dbReference>
<dbReference type="Proteomes" id="UP000064137">
    <property type="component" value="Chromosome"/>
</dbReference>
<evidence type="ECO:0000313" key="3">
    <source>
        <dbReference type="Proteomes" id="UP000064137"/>
    </source>
</evidence>
<dbReference type="AlphaFoldDB" id="A0A0U4WEI4"/>
<dbReference type="InterPro" id="IPR023393">
    <property type="entry name" value="START-like_dom_sf"/>
</dbReference>
<organism evidence="2 3">
    <name type="scientific">Pseudomonas oryzihabitans</name>
    <dbReference type="NCBI Taxonomy" id="47885"/>
    <lineage>
        <taxon>Bacteria</taxon>
        <taxon>Pseudomonadati</taxon>
        <taxon>Pseudomonadota</taxon>
        <taxon>Gammaproteobacteria</taxon>
        <taxon>Pseudomonadales</taxon>
        <taxon>Pseudomonadaceae</taxon>
        <taxon>Pseudomonas</taxon>
    </lineage>
</organism>
<dbReference type="KEGG" id="por:APT59_04890"/>
<name>A0A0U4WEI4_9PSED</name>
<feature type="region of interest" description="Disordered" evidence="1">
    <location>
        <begin position="1"/>
        <end position="21"/>
    </location>
</feature>
<proteinExistence type="predicted"/>